<proteinExistence type="predicted"/>
<organism evidence="1">
    <name type="scientific">Pithovirus LCDPAC02</name>
    <dbReference type="NCBI Taxonomy" id="2506601"/>
    <lineage>
        <taxon>Viruses</taxon>
        <taxon>Pithoviruses</taxon>
    </lineage>
</organism>
<dbReference type="EMBL" id="MK500300">
    <property type="protein sequence ID" value="QBK84895.1"/>
    <property type="molecule type" value="Genomic_DNA"/>
</dbReference>
<evidence type="ECO:0000313" key="1">
    <source>
        <dbReference type="EMBL" id="QBK84895.1"/>
    </source>
</evidence>
<reference evidence="1" key="1">
    <citation type="journal article" date="2019" name="MBio">
        <title>Virus Genomes from Deep Sea Sediments Expand the Ocean Megavirome and Support Independent Origins of Viral Gigantism.</title>
        <authorList>
            <person name="Backstrom D."/>
            <person name="Yutin N."/>
            <person name="Jorgensen S.L."/>
            <person name="Dharamshi J."/>
            <person name="Homa F."/>
            <person name="Zaremba-Niedwiedzka K."/>
            <person name="Spang A."/>
            <person name="Wolf Y.I."/>
            <person name="Koonin E.V."/>
            <person name="Ettema T.J."/>
        </authorList>
    </citation>
    <scope>NUCLEOTIDE SEQUENCE</scope>
</reference>
<sequence length="202" mass="24044">MSNTCEAICKSGKNKGNKCKNKVKYEFNKYFYCGVHCKDSNRIKLKMSQGVIFFNKIKEKYLNNTKILFFKILDIIKIDEENSDAIKYITIQPKYNNEKYEIVFGCKGNFYIICEHTNKSYTIYINHENKGEIIYDSELDEILKYYNDNIYDISIYRDKCVFLSCIRAKIIKREQKIDNSFFKRPISNLDIILFSKLYGIIF</sequence>
<accession>A0A481YQ55</accession>
<protein>
    <submittedName>
        <fullName evidence="1">Uncharacterized protein</fullName>
    </submittedName>
</protein>
<gene>
    <name evidence="1" type="ORF">LCDPAC02_00940</name>
</gene>
<name>A0A481YQ55_9VIRU</name>